<dbReference type="InterPro" id="IPR051906">
    <property type="entry name" value="TolC-like"/>
</dbReference>
<keyword evidence="5" id="KW-0998">Cell outer membrane</keyword>
<dbReference type="PANTHER" id="PTHR30026">
    <property type="entry name" value="OUTER MEMBRANE PROTEIN TOLC"/>
    <property type="match status" value="1"/>
</dbReference>
<dbReference type="SUPFAM" id="SSF56954">
    <property type="entry name" value="Outer membrane efflux proteins (OEP)"/>
    <property type="match status" value="1"/>
</dbReference>
<feature type="region of interest" description="Disordered" evidence="7">
    <location>
        <begin position="446"/>
        <end position="527"/>
    </location>
</feature>
<keyword evidence="2" id="KW-1134">Transmembrane beta strand</keyword>
<comment type="caution">
    <text evidence="9">The sequence shown here is derived from an EMBL/GenBank/DDBJ whole genome shotgun (WGS) entry which is preliminary data.</text>
</comment>
<evidence type="ECO:0000256" key="4">
    <source>
        <dbReference type="ARBA" id="ARBA00023136"/>
    </source>
</evidence>
<gene>
    <name evidence="9" type="ORF">F0415_00195</name>
</gene>
<dbReference type="PROSITE" id="PS51257">
    <property type="entry name" value="PROKAR_LIPOPROTEIN"/>
    <property type="match status" value="1"/>
</dbReference>
<comment type="subcellular location">
    <subcellularLocation>
        <location evidence="1">Cell outer membrane</location>
    </subcellularLocation>
</comment>
<evidence type="ECO:0000256" key="6">
    <source>
        <dbReference type="SAM" id="Coils"/>
    </source>
</evidence>
<dbReference type="EMBL" id="VUOD01000001">
    <property type="protein sequence ID" value="KAA2285962.1"/>
    <property type="molecule type" value="Genomic_DNA"/>
</dbReference>
<evidence type="ECO:0000256" key="2">
    <source>
        <dbReference type="ARBA" id="ARBA00022452"/>
    </source>
</evidence>
<feature type="coiled-coil region" evidence="6">
    <location>
        <begin position="330"/>
        <end position="357"/>
    </location>
</feature>
<name>A0A5B2ZFX3_9GAMM</name>
<dbReference type="GO" id="GO:0009279">
    <property type="term" value="C:cell outer membrane"/>
    <property type="evidence" value="ECO:0007669"/>
    <property type="project" value="UniProtKB-SubCell"/>
</dbReference>
<feature type="compositionally biased region" description="Basic residues" evidence="7">
    <location>
        <begin position="517"/>
        <end position="527"/>
    </location>
</feature>
<dbReference type="PANTHER" id="PTHR30026:SF20">
    <property type="entry name" value="OUTER MEMBRANE PROTEIN TOLC"/>
    <property type="match status" value="1"/>
</dbReference>
<evidence type="ECO:0000313" key="10">
    <source>
        <dbReference type="Proteomes" id="UP000322165"/>
    </source>
</evidence>
<evidence type="ECO:0000256" key="1">
    <source>
        <dbReference type="ARBA" id="ARBA00004442"/>
    </source>
</evidence>
<dbReference type="GO" id="GO:1990281">
    <property type="term" value="C:efflux pump complex"/>
    <property type="evidence" value="ECO:0007669"/>
    <property type="project" value="TreeGrafter"/>
</dbReference>
<dbReference type="GO" id="GO:0015562">
    <property type="term" value="F:efflux transmembrane transporter activity"/>
    <property type="evidence" value="ECO:0007669"/>
    <property type="project" value="InterPro"/>
</dbReference>
<dbReference type="GO" id="GO:0015288">
    <property type="term" value="F:porin activity"/>
    <property type="evidence" value="ECO:0007669"/>
    <property type="project" value="TreeGrafter"/>
</dbReference>
<keyword evidence="8" id="KW-0732">Signal</keyword>
<feature type="compositionally biased region" description="Acidic residues" evidence="7">
    <location>
        <begin position="481"/>
        <end position="491"/>
    </location>
</feature>
<proteinExistence type="predicted"/>
<accession>A0A5B2ZFX3</accession>
<evidence type="ECO:0000313" key="9">
    <source>
        <dbReference type="EMBL" id="KAA2285962.1"/>
    </source>
</evidence>
<sequence>MSLSPARASLALALLTILAGCASLPPRPPDDEIRPLLHARGGPALPVPDAADPVPAWLAEPLTLERAVQIALLRSPQLQLTYAELGLERAEVLEAVQVDNPAFSIGRERLSPGDGTVRLAGLSLPLGELIAAPLKVRLAEGEYERARLRLAQAVLDLALDIEAAWYRAAAAEQVAGMREAVSEGAQASAELAGRFHAAGNISQLQLRQEQAFASEARIAAARARAEAVRERLALNTLLGLNGADARWAAAEGLRLPVSAEDDVDALVRLARRDNLQLQAARLRADTRLKAAGITRGLWWLRGAEFEFSREREPDGSRKQGPGLAVELPLFNQGQAERARAQALLDEARARLAMAELAVVEGVRARAQAVAELRDVVALHRDALVPQREDIVARQQERQNFMLIGVFELVQAKLAEYDAYQGYIEALRDYWLARVELSRVVGQRLPSADAPGETAPTLEQILGPQTGGHQGHGMPETAAEAGTEEAGPEQDEDQHKHHHHQGSAAVKAAGEAEDKDQHNHHHHQGDQP</sequence>
<evidence type="ECO:0000256" key="8">
    <source>
        <dbReference type="SAM" id="SignalP"/>
    </source>
</evidence>
<keyword evidence="10" id="KW-1185">Reference proteome</keyword>
<dbReference type="Proteomes" id="UP000322165">
    <property type="component" value="Unassembled WGS sequence"/>
</dbReference>
<keyword evidence="3" id="KW-0812">Transmembrane</keyword>
<dbReference type="RefSeq" id="WP_149859180.1">
    <property type="nucleotide sequence ID" value="NZ_VUOD01000001.1"/>
</dbReference>
<organism evidence="9 10">
    <name type="scientific">Arenimonas fontis</name>
    <dbReference type="NCBI Taxonomy" id="2608255"/>
    <lineage>
        <taxon>Bacteria</taxon>
        <taxon>Pseudomonadati</taxon>
        <taxon>Pseudomonadota</taxon>
        <taxon>Gammaproteobacteria</taxon>
        <taxon>Lysobacterales</taxon>
        <taxon>Lysobacteraceae</taxon>
        <taxon>Arenimonas</taxon>
    </lineage>
</organism>
<evidence type="ECO:0000256" key="7">
    <source>
        <dbReference type="SAM" id="MobiDB-lite"/>
    </source>
</evidence>
<dbReference type="AlphaFoldDB" id="A0A5B2ZFX3"/>
<evidence type="ECO:0000256" key="3">
    <source>
        <dbReference type="ARBA" id="ARBA00022692"/>
    </source>
</evidence>
<evidence type="ECO:0000256" key="5">
    <source>
        <dbReference type="ARBA" id="ARBA00023237"/>
    </source>
</evidence>
<dbReference type="Gene3D" id="1.20.1600.10">
    <property type="entry name" value="Outer membrane efflux proteins (OEP)"/>
    <property type="match status" value="1"/>
</dbReference>
<keyword evidence="6" id="KW-0175">Coiled coil</keyword>
<feature type="signal peptide" evidence="8">
    <location>
        <begin position="1"/>
        <end position="22"/>
    </location>
</feature>
<feature type="chain" id="PRO_5022912003" evidence="8">
    <location>
        <begin position="23"/>
        <end position="527"/>
    </location>
</feature>
<protein>
    <submittedName>
        <fullName evidence="9">TolC family protein</fullName>
    </submittedName>
</protein>
<reference evidence="9 10" key="1">
    <citation type="submission" date="2019-09" db="EMBL/GenBank/DDBJ databases">
        <title>Arenimonas chukotkensis sp. nov., a bacterium isolated from Chukotka hot spring, Arctic region, Russia.</title>
        <authorList>
            <person name="Zayulina K.S."/>
            <person name="Prokofeva M.I."/>
            <person name="Elcheninov A.G."/>
            <person name="Novikov A."/>
            <person name="Kochetkova T.V."/>
            <person name="Kublanov I.V."/>
        </authorList>
    </citation>
    <scope>NUCLEOTIDE SEQUENCE [LARGE SCALE GENOMIC DNA]</scope>
    <source>
        <strain evidence="9 10">3729k</strain>
    </source>
</reference>
<keyword evidence="4" id="KW-0472">Membrane</keyword>
<reference evidence="9 10" key="2">
    <citation type="submission" date="2019-09" db="EMBL/GenBank/DDBJ databases">
        <authorList>
            <person name="Mazur A."/>
        </authorList>
    </citation>
    <scope>NUCLEOTIDE SEQUENCE [LARGE SCALE GENOMIC DNA]</scope>
    <source>
        <strain evidence="9 10">3729k</strain>
    </source>
</reference>